<proteinExistence type="inferred from homology"/>
<sequence>MDEIVPAVLLSIGLLLVILTYRHPSLAGAACPAGLAIWFACSLRPLDKDTSGQTLRPLGRPMSIAHRGGAHDAPENTLTAVRQAAKNGADAVELDLEFTADGVPVIMHDSTVDRTTDGVGPLSSITYAELSQLNAASKHRLRKVFSSEMVPRLEEAVKECMRLNLTIYFDVKGSADKSAAALKQAYNTWPQLYKKGIVCSFNPWVIYKMRLADPAVVTALTHRRWSFSHTGGGEPYFTSWFKHYPAMLLDVFHDWAVHYCYWSFCGVSAFLCQKNFISPDDVDFWAKRGVEVIIWTVNQAIEKAYFRNVLDCSCITDSLVEDCEPHY</sequence>
<dbReference type="CDD" id="cd08573">
    <property type="entry name" value="GDPD_GDE1"/>
    <property type="match status" value="1"/>
</dbReference>
<dbReference type="AlphaFoldDB" id="A0A8C4QTG0"/>
<dbReference type="GO" id="GO:0008889">
    <property type="term" value="F:glycerophosphodiester phosphodiesterase activity"/>
    <property type="evidence" value="ECO:0007669"/>
    <property type="project" value="TreeGrafter"/>
</dbReference>
<reference evidence="3" key="2">
    <citation type="submission" date="2025-09" db="UniProtKB">
        <authorList>
            <consortium name="Ensembl"/>
        </authorList>
    </citation>
    <scope>IDENTIFICATION</scope>
</reference>
<accession>A0A8C4QTG0</accession>
<dbReference type="PANTHER" id="PTHR46320">
    <property type="entry name" value="GLYCEROPHOSPHODIESTER PHOSPHODIESTERASE 1"/>
    <property type="match status" value="1"/>
</dbReference>
<keyword evidence="4" id="KW-1185">Reference proteome</keyword>
<dbReference type="Ensembl" id="ENSEBUT00000020707.1">
    <property type="protein sequence ID" value="ENSEBUP00000020131.1"/>
    <property type="gene ID" value="ENSEBUG00000012493.1"/>
</dbReference>
<dbReference type="OMA" id="KHHWMTL"/>
<dbReference type="GO" id="GO:0006580">
    <property type="term" value="P:ethanolamine metabolic process"/>
    <property type="evidence" value="ECO:0007669"/>
    <property type="project" value="TreeGrafter"/>
</dbReference>
<dbReference type="GO" id="GO:0006644">
    <property type="term" value="P:phospholipid metabolic process"/>
    <property type="evidence" value="ECO:0007669"/>
    <property type="project" value="TreeGrafter"/>
</dbReference>
<dbReference type="GO" id="GO:0070291">
    <property type="term" value="P:N-acylethanolamine metabolic process"/>
    <property type="evidence" value="ECO:0007669"/>
    <property type="project" value="TreeGrafter"/>
</dbReference>
<evidence type="ECO:0000256" key="1">
    <source>
        <dbReference type="ARBA" id="ARBA00007277"/>
    </source>
</evidence>
<dbReference type="InterPro" id="IPR017946">
    <property type="entry name" value="PLC-like_Pdiesterase_TIM-brl"/>
</dbReference>
<dbReference type="SUPFAM" id="SSF51695">
    <property type="entry name" value="PLC-like phosphodiesterases"/>
    <property type="match status" value="1"/>
</dbReference>
<dbReference type="GO" id="GO:0005886">
    <property type="term" value="C:plasma membrane"/>
    <property type="evidence" value="ECO:0007669"/>
    <property type="project" value="TreeGrafter"/>
</dbReference>
<evidence type="ECO:0000259" key="2">
    <source>
        <dbReference type="PROSITE" id="PS51704"/>
    </source>
</evidence>
<organism evidence="3 4">
    <name type="scientific">Eptatretus burgeri</name>
    <name type="common">Inshore hagfish</name>
    <dbReference type="NCBI Taxonomy" id="7764"/>
    <lineage>
        <taxon>Eukaryota</taxon>
        <taxon>Metazoa</taxon>
        <taxon>Chordata</taxon>
        <taxon>Craniata</taxon>
        <taxon>Vertebrata</taxon>
        <taxon>Cyclostomata</taxon>
        <taxon>Myxini</taxon>
        <taxon>Myxiniformes</taxon>
        <taxon>Myxinidae</taxon>
        <taxon>Eptatretinae</taxon>
        <taxon>Eptatretus</taxon>
    </lineage>
</organism>
<protein>
    <submittedName>
        <fullName evidence="3">Glycerophosphodiester phosphodiesterase 1</fullName>
    </submittedName>
</protein>
<feature type="domain" description="GP-PDE" evidence="2">
    <location>
        <begin position="61"/>
        <end position="327"/>
    </location>
</feature>
<dbReference type="InterPro" id="IPR030395">
    <property type="entry name" value="GP_PDE_dom"/>
</dbReference>
<evidence type="ECO:0000313" key="4">
    <source>
        <dbReference type="Proteomes" id="UP000694388"/>
    </source>
</evidence>
<dbReference type="PANTHER" id="PTHR46320:SF1">
    <property type="entry name" value="GLYCEROPHOSPHODIESTER PHOSPHODIESTERASE 1"/>
    <property type="match status" value="1"/>
</dbReference>
<dbReference type="GeneTree" id="ENSGT00510000047820"/>
<dbReference type="Proteomes" id="UP000694388">
    <property type="component" value="Unplaced"/>
</dbReference>
<reference evidence="3" key="1">
    <citation type="submission" date="2025-08" db="UniProtKB">
        <authorList>
            <consortium name="Ensembl"/>
        </authorList>
    </citation>
    <scope>IDENTIFICATION</scope>
</reference>
<comment type="similarity">
    <text evidence="1">Belongs to the glycerophosphoryl diester phosphodiesterase family.</text>
</comment>
<dbReference type="Gene3D" id="3.20.20.190">
    <property type="entry name" value="Phosphatidylinositol (PI) phosphodiesterase"/>
    <property type="match status" value="1"/>
</dbReference>
<name>A0A8C4QTG0_EPTBU</name>
<dbReference type="PROSITE" id="PS51704">
    <property type="entry name" value="GP_PDE"/>
    <property type="match status" value="1"/>
</dbReference>
<dbReference type="Pfam" id="PF03009">
    <property type="entry name" value="GDPD"/>
    <property type="match status" value="1"/>
</dbReference>
<evidence type="ECO:0000313" key="3">
    <source>
        <dbReference type="Ensembl" id="ENSEBUP00000020131.1"/>
    </source>
</evidence>